<evidence type="ECO:0000256" key="4">
    <source>
        <dbReference type="ARBA" id="ARBA00023228"/>
    </source>
</evidence>
<comment type="similarity">
    <text evidence="2">Belongs to the BORCS8 family.</text>
</comment>
<keyword evidence="4" id="KW-0458">Lysosome</keyword>
<dbReference type="PANTHER" id="PTHR21146">
    <property type="entry name" value="MEF2B PROTEIN"/>
    <property type="match status" value="1"/>
</dbReference>
<protein>
    <submittedName>
        <fullName evidence="6">Uncharacterized protein</fullName>
    </submittedName>
</protein>
<feature type="region of interest" description="Disordered" evidence="5">
    <location>
        <begin position="261"/>
        <end position="285"/>
    </location>
</feature>
<evidence type="ECO:0000256" key="3">
    <source>
        <dbReference type="ARBA" id="ARBA00023136"/>
    </source>
</evidence>
<dbReference type="PANTHER" id="PTHR21146:SF0">
    <property type="entry name" value="BLOC-1-RELATED COMPLEX SUBUNIT 8"/>
    <property type="match status" value="1"/>
</dbReference>
<dbReference type="InterPro" id="IPR019320">
    <property type="entry name" value="BORCS8"/>
</dbReference>
<keyword evidence="7" id="KW-1185">Reference proteome</keyword>
<evidence type="ECO:0000313" key="6">
    <source>
        <dbReference type="EMBL" id="KAK8999319.1"/>
    </source>
</evidence>
<accession>A0ABR2QFM2</accession>
<organism evidence="6 7">
    <name type="scientific">Hibiscus sabdariffa</name>
    <name type="common">roselle</name>
    <dbReference type="NCBI Taxonomy" id="183260"/>
    <lineage>
        <taxon>Eukaryota</taxon>
        <taxon>Viridiplantae</taxon>
        <taxon>Streptophyta</taxon>
        <taxon>Embryophyta</taxon>
        <taxon>Tracheophyta</taxon>
        <taxon>Spermatophyta</taxon>
        <taxon>Magnoliopsida</taxon>
        <taxon>eudicotyledons</taxon>
        <taxon>Gunneridae</taxon>
        <taxon>Pentapetalae</taxon>
        <taxon>rosids</taxon>
        <taxon>malvids</taxon>
        <taxon>Malvales</taxon>
        <taxon>Malvaceae</taxon>
        <taxon>Malvoideae</taxon>
        <taxon>Hibiscus</taxon>
    </lineage>
</organism>
<reference evidence="6 7" key="1">
    <citation type="journal article" date="2024" name="G3 (Bethesda)">
        <title>Genome assembly of Hibiscus sabdariffa L. provides insights into metabolisms of medicinal natural products.</title>
        <authorList>
            <person name="Kim T."/>
        </authorList>
    </citation>
    <scope>NUCLEOTIDE SEQUENCE [LARGE SCALE GENOMIC DNA]</scope>
    <source>
        <strain evidence="6">TK-2024</strain>
        <tissue evidence="6">Old leaves</tissue>
    </source>
</reference>
<evidence type="ECO:0000256" key="1">
    <source>
        <dbReference type="ARBA" id="ARBA00004656"/>
    </source>
</evidence>
<proteinExistence type="inferred from homology"/>
<evidence type="ECO:0000313" key="7">
    <source>
        <dbReference type="Proteomes" id="UP001396334"/>
    </source>
</evidence>
<dbReference type="Pfam" id="PF10167">
    <property type="entry name" value="BORCS8"/>
    <property type="match status" value="1"/>
</dbReference>
<comment type="subcellular location">
    <subcellularLocation>
        <location evidence="1">Lysosome membrane</location>
    </subcellularLocation>
</comment>
<gene>
    <name evidence="6" type="ORF">V6N11_070493</name>
</gene>
<dbReference type="Proteomes" id="UP001396334">
    <property type="component" value="Unassembled WGS sequence"/>
</dbReference>
<sequence>MNGFSTADGFVVITESLAEMITYIANEPSVGLLYVQRHTHDAVPIIINLSGRVGEKSREASWHGEDLEDSITMVSSMKECGFPIVDEMIKDIMNSLTLVSANQPKRGSFDGLDLGTTMRKTRSWGSISWGYGSEDAQQDGSNYFSTIFKSAREKASGLKWFPLESKEPIETEPQKPVQCPAPPLPLVSNSIPDDINKEKVSNFEWPELESKEPIEIEPQKPVQCQQADNLHEEVKVATEDNAKLSDDGLLFDEFKADKESKLEQWLEGSEGKLDKSKGESDTSGA</sequence>
<comment type="caution">
    <text evidence="6">The sequence shown here is derived from an EMBL/GenBank/DDBJ whole genome shotgun (WGS) entry which is preliminary data.</text>
</comment>
<name>A0ABR2QFM2_9ROSI</name>
<evidence type="ECO:0000256" key="5">
    <source>
        <dbReference type="SAM" id="MobiDB-lite"/>
    </source>
</evidence>
<evidence type="ECO:0000256" key="2">
    <source>
        <dbReference type="ARBA" id="ARBA00010463"/>
    </source>
</evidence>
<dbReference type="EMBL" id="JBBPBN010000040">
    <property type="protein sequence ID" value="KAK8999319.1"/>
    <property type="molecule type" value="Genomic_DNA"/>
</dbReference>
<keyword evidence="3" id="KW-0472">Membrane</keyword>